<dbReference type="InterPro" id="IPR039764">
    <property type="entry name" value="HABP4/SERBP1-like"/>
</dbReference>
<sequence length="479" mass="53124">MAHARPRLPAALYNGATRPLHKPSTTSDLAITIYKLTTTPVIDLPSPPRGFWRQNPSPAGTASAMSNPFALLGLVDGESDEEVIVAVVGKKKAQAAAAAANLHHHNHQSHYGMCGFSVLISPVAGIWDSDRMVRNLPKFTHFVNQHQRGLENGRRGRGYHNHIYNGNGHGGYEQGYHVNNHHQQGYHITMNMTSIRRRITIMVRDKFTVVDSQGGVTCSTGLRRSRHLKLLLFLLMVRINLRRTWSQEHAAAGGADAKPASASEESTKDGESERAGKINSPKGLSGSAKKKWKKQNLKGGVSKVKKAGNEPEGTEQDMTLEEYEKVLEEKRKALEALKSEGRKVTAEEFEGMKMLEKKKVDDDGYNNGGYHEHRGGYRGRGYQQVGYNGNGNVRFQQEHSLNSGNGGHHQQHGGRGGYSGNGGYRRGGYRGNGRARGYHDNRLPLLSSSNFPELVGAQQHRRWSPRRRLQLHRPSLRHG</sequence>
<evidence type="ECO:0000313" key="3">
    <source>
        <dbReference type="EMBL" id="KAG8061768.1"/>
    </source>
</evidence>
<dbReference type="PANTHER" id="PTHR12299">
    <property type="entry name" value="HYALURONIC ACID-BINDING PROTEIN 4"/>
    <property type="match status" value="1"/>
</dbReference>
<name>A0A8J5S1D8_ZIZPA</name>
<dbReference type="GO" id="GO:0003723">
    <property type="term" value="F:RNA binding"/>
    <property type="evidence" value="ECO:0007669"/>
    <property type="project" value="InterPro"/>
</dbReference>
<proteinExistence type="predicted"/>
<dbReference type="EMBL" id="JAAALK010000286">
    <property type="protein sequence ID" value="KAG8061768.1"/>
    <property type="molecule type" value="Genomic_DNA"/>
</dbReference>
<dbReference type="Proteomes" id="UP000729402">
    <property type="component" value="Unassembled WGS sequence"/>
</dbReference>
<dbReference type="AlphaFoldDB" id="A0A8J5S1D8"/>
<keyword evidence="1" id="KW-0175">Coiled coil</keyword>
<reference evidence="3" key="2">
    <citation type="submission" date="2021-02" db="EMBL/GenBank/DDBJ databases">
        <authorList>
            <person name="Kimball J.A."/>
            <person name="Haas M.W."/>
            <person name="Macchietto M."/>
            <person name="Kono T."/>
            <person name="Duquette J."/>
            <person name="Shao M."/>
        </authorList>
    </citation>
    <scope>NUCLEOTIDE SEQUENCE</scope>
    <source>
        <tissue evidence="3">Fresh leaf tissue</tissue>
    </source>
</reference>
<dbReference type="GO" id="GO:0005737">
    <property type="term" value="C:cytoplasm"/>
    <property type="evidence" value="ECO:0007669"/>
    <property type="project" value="TreeGrafter"/>
</dbReference>
<feature type="compositionally biased region" description="Low complexity" evidence="2">
    <location>
        <begin position="251"/>
        <end position="263"/>
    </location>
</feature>
<feature type="compositionally biased region" description="Gly residues" evidence="2">
    <location>
        <begin position="413"/>
        <end position="431"/>
    </location>
</feature>
<evidence type="ECO:0008006" key="5">
    <source>
        <dbReference type="Google" id="ProtNLM"/>
    </source>
</evidence>
<comment type="caution">
    <text evidence="3">The sequence shown here is derived from an EMBL/GenBank/DDBJ whole genome shotgun (WGS) entry which is preliminary data.</text>
</comment>
<accession>A0A8J5S1D8</accession>
<dbReference type="GO" id="GO:0005634">
    <property type="term" value="C:nucleus"/>
    <property type="evidence" value="ECO:0007669"/>
    <property type="project" value="TreeGrafter"/>
</dbReference>
<feature type="region of interest" description="Disordered" evidence="2">
    <location>
        <begin position="397"/>
        <end position="479"/>
    </location>
</feature>
<feature type="compositionally biased region" description="Basic residues" evidence="2">
    <location>
        <begin position="459"/>
        <end position="479"/>
    </location>
</feature>
<feature type="coiled-coil region" evidence="1">
    <location>
        <begin position="320"/>
        <end position="347"/>
    </location>
</feature>
<evidence type="ECO:0000256" key="1">
    <source>
        <dbReference type="SAM" id="Coils"/>
    </source>
</evidence>
<organism evidence="3 4">
    <name type="scientific">Zizania palustris</name>
    <name type="common">Northern wild rice</name>
    <dbReference type="NCBI Taxonomy" id="103762"/>
    <lineage>
        <taxon>Eukaryota</taxon>
        <taxon>Viridiplantae</taxon>
        <taxon>Streptophyta</taxon>
        <taxon>Embryophyta</taxon>
        <taxon>Tracheophyta</taxon>
        <taxon>Spermatophyta</taxon>
        <taxon>Magnoliopsida</taxon>
        <taxon>Liliopsida</taxon>
        <taxon>Poales</taxon>
        <taxon>Poaceae</taxon>
        <taxon>BOP clade</taxon>
        <taxon>Oryzoideae</taxon>
        <taxon>Oryzeae</taxon>
        <taxon>Zizaniinae</taxon>
        <taxon>Zizania</taxon>
    </lineage>
</organism>
<evidence type="ECO:0000313" key="4">
    <source>
        <dbReference type="Proteomes" id="UP000729402"/>
    </source>
</evidence>
<keyword evidence="4" id="KW-1185">Reference proteome</keyword>
<evidence type="ECO:0000256" key="2">
    <source>
        <dbReference type="SAM" id="MobiDB-lite"/>
    </source>
</evidence>
<protein>
    <recommendedName>
        <fullName evidence="5">Hyaluronan/mRNA-binding protein domain-containing protein</fullName>
    </recommendedName>
</protein>
<reference evidence="3" key="1">
    <citation type="journal article" date="2021" name="bioRxiv">
        <title>Whole Genome Assembly and Annotation of Northern Wild Rice, Zizania palustris L., Supports a Whole Genome Duplication in the Zizania Genus.</title>
        <authorList>
            <person name="Haas M."/>
            <person name="Kono T."/>
            <person name="Macchietto M."/>
            <person name="Millas R."/>
            <person name="McGilp L."/>
            <person name="Shao M."/>
            <person name="Duquette J."/>
            <person name="Hirsch C.N."/>
            <person name="Kimball J."/>
        </authorList>
    </citation>
    <scope>NUCLEOTIDE SEQUENCE</scope>
    <source>
        <tissue evidence="3">Fresh leaf tissue</tissue>
    </source>
</reference>
<dbReference type="PANTHER" id="PTHR12299:SF17">
    <property type="entry name" value="AT19571P-RELATED"/>
    <property type="match status" value="1"/>
</dbReference>
<gene>
    <name evidence="3" type="ORF">GUJ93_ZPchr0003g16786</name>
</gene>
<dbReference type="OrthoDB" id="686299at2759"/>
<feature type="region of interest" description="Disordered" evidence="2">
    <location>
        <begin position="251"/>
        <end position="318"/>
    </location>
</feature>
<feature type="compositionally biased region" description="Basic and acidic residues" evidence="2">
    <location>
        <begin position="265"/>
        <end position="276"/>
    </location>
</feature>